<dbReference type="GO" id="GO:0030091">
    <property type="term" value="P:protein repair"/>
    <property type="evidence" value="ECO:0007669"/>
    <property type="project" value="InterPro"/>
</dbReference>
<keyword evidence="10" id="KW-1185">Reference proteome</keyword>
<evidence type="ECO:0000256" key="7">
    <source>
        <dbReference type="SAM" id="MobiDB-lite"/>
    </source>
</evidence>
<feature type="compositionally biased region" description="Polar residues" evidence="7">
    <location>
        <begin position="45"/>
        <end position="56"/>
    </location>
</feature>
<dbReference type="GO" id="GO:0033743">
    <property type="term" value="F:peptide-methionine (R)-S-oxide reductase activity"/>
    <property type="evidence" value="ECO:0007669"/>
    <property type="project" value="UniProtKB-EC"/>
</dbReference>
<organism evidence="9 10">
    <name type="scientific">Rubripirellula reticaptiva</name>
    <dbReference type="NCBI Taxonomy" id="2528013"/>
    <lineage>
        <taxon>Bacteria</taxon>
        <taxon>Pseudomonadati</taxon>
        <taxon>Planctomycetota</taxon>
        <taxon>Planctomycetia</taxon>
        <taxon>Pirellulales</taxon>
        <taxon>Pirellulaceae</taxon>
        <taxon>Rubripirellula</taxon>
    </lineage>
</organism>
<dbReference type="Pfam" id="PF01641">
    <property type="entry name" value="SelR"/>
    <property type="match status" value="1"/>
</dbReference>
<feature type="region of interest" description="Disordered" evidence="7">
    <location>
        <begin position="23"/>
        <end position="56"/>
    </location>
</feature>
<comment type="cofactor">
    <cofactor evidence="1">
        <name>Zn(2+)</name>
        <dbReference type="ChEBI" id="CHEBI:29105"/>
    </cofactor>
</comment>
<feature type="region of interest" description="Disordered" evidence="7">
    <location>
        <begin position="195"/>
        <end position="217"/>
    </location>
</feature>
<proteinExistence type="predicted"/>
<feature type="compositionally biased region" description="Polar residues" evidence="7">
    <location>
        <begin position="24"/>
        <end position="34"/>
    </location>
</feature>
<evidence type="ECO:0000256" key="3">
    <source>
        <dbReference type="ARBA" id="ARBA00022723"/>
    </source>
</evidence>
<comment type="catalytic activity">
    <reaction evidence="6">
        <text>L-methionyl-[protein] + [thioredoxin]-disulfide + H2O = L-methionyl-(R)-S-oxide-[protein] + [thioredoxin]-dithiol</text>
        <dbReference type="Rhea" id="RHEA:24164"/>
        <dbReference type="Rhea" id="RHEA-COMP:10698"/>
        <dbReference type="Rhea" id="RHEA-COMP:10700"/>
        <dbReference type="Rhea" id="RHEA-COMP:12313"/>
        <dbReference type="Rhea" id="RHEA-COMP:12314"/>
        <dbReference type="ChEBI" id="CHEBI:15377"/>
        <dbReference type="ChEBI" id="CHEBI:16044"/>
        <dbReference type="ChEBI" id="CHEBI:29950"/>
        <dbReference type="ChEBI" id="CHEBI:45764"/>
        <dbReference type="ChEBI" id="CHEBI:50058"/>
        <dbReference type="EC" id="1.8.4.12"/>
    </reaction>
</comment>
<evidence type="ECO:0000259" key="8">
    <source>
        <dbReference type="PROSITE" id="PS51790"/>
    </source>
</evidence>
<feature type="domain" description="MsrB" evidence="8">
    <location>
        <begin position="65"/>
        <end position="185"/>
    </location>
</feature>
<name>A0A5C6ESM9_9BACT</name>
<evidence type="ECO:0000256" key="2">
    <source>
        <dbReference type="ARBA" id="ARBA00012499"/>
    </source>
</evidence>
<dbReference type="InterPro" id="IPR011057">
    <property type="entry name" value="Mss4-like_sf"/>
</dbReference>
<evidence type="ECO:0000256" key="1">
    <source>
        <dbReference type="ARBA" id="ARBA00001947"/>
    </source>
</evidence>
<comment type="caution">
    <text evidence="9">The sequence shown here is derived from an EMBL/GenBank/DDBJ whole genome shotgun (WGS) entry which is preliminary data.</text>
</comment>
<keyword evidence="5 9" id="KW-0560">Oxidoreductase</keyword>
<dbReference type="EC" id="1.8.4.12" evidence="2"/>
<dbReference type="InterPro" id="IPR028427">
    <property type="entry name" value="Met_Sox_Rdtase_MsrB"/>
</dbReference>
<dbReference type="Proteomes" id="UP000317977">
    <property type="component" value="Unassembled WGS sequence"/>
</dbReference>
<dbReference type="GO" id="GO:0046872">
    <property type="term" value="F:metal ion binding"/>
    <property type="evidence" value="ECO:0007669"/>
    <property type="project" value="UniProtKB-KW"/>
</dbReference>
<protein>
    <recommendedName>
        <fullName evidence="2">peptide-methionine (R)-S-oxide reductase</fullName>
        <ecNumber evidence="2">1.8.4.12</ecNumber>
    </recommendedName>
</protein>
<evidence type="ECO:0000313" key="10">
    <source>
        <dbReference type="Proteomes" id="UP000317977"/>
    </source>
</evidence>
<gene>
    <name evidence="9" type="primary">msrB_2</name>
    <name evidence="9" type="ORF">Poly59_29220</name>
</gene>
<dbReference type="SUPFAM" id="SSF51316">
    <property type="entry name" value="Mss4-like"/>
    <property type="match status" value="1"/>
</dbReference>
<dbReference type="Gene3D" id="2.170.150.20">
    <property type="entry name" value="Peptide methionine sulfoxide reductase"/>
    <property type="match status" value="1"/>
</dbReference>
<sequence>MILPVLALVGFTGCDRTMVANADDAQSNDKTPATTVAEPEKASAPSKTTQTKTTKVNSKDKVPFMIGEYNPLNEKEAYVLLHKGTEAPGDGGYTLTKDAGIYLCRQCNARLYKADDKFVSHCGWPSFDDEIKGAVARNIDADGRRVEIVCANCGGHLGHVFEGERLTEKNTRHCVNSISMRFFPEGKELPPVIKQVDPAESKQVPKPTDKTAVEKAE</sequence>
<evidence type="ECO:0000256" key="4">
    <source>
        <dbReference type="ARBA" id="ARBA00022833"/>
    </source>
</evidence>
<feature type="compositionally biased region" description="Basic and acidic residues" evidence="7">
    <location>
        <begin position="207"/>
        <end position="217"/>
    </location>
</feature>
<dbReference type="EMBL" id="SJPX01000003">
    <property type="protein sequence ID" value="TWU51330.1"/>
    <property type="molecule type" value="Genomic_DNA"/>
</dbReference>
<evidence type="ECO:0000313" key="9">
    <source>
        <dbReference type="EMBL" id="TWU51330.1"/>
    </source>
</evidence>
<evidence type="ECO:0000256" key="6">
    <source>
        <dbReference type="ARBA" id="ARBA00048488"/>
    </source>
</evidence>
<keyword evidence="4" id="KW-0862">Zinc</keyword>
<dbReference type="PROSITE" id="PS51790">
    <property type="entry name" value="MSRB"/>
    <property type="match status" value="1"/>
</dbReference>
<dbReference type="GO" id="GO:0006979">
    <property type="term" value="P:response to oxidative stress"/>
    <property type="evidence" value="ECO:0007669"/>
    <property type="project" value="InterPro"/>
</dbReference>
<dbReference type="PANTHER" id="PTHR46081">
    <property type="entry name" value="PEPTIDE METHIONINE SULFOXIDE REDUCTASE 2"/>
    <property type="match status" value="1"/>
</dbReference>
<evidence type="ECO:0000256" key="5">
    <source>
        <dbReference type="ARBA" id="ARBA00023002"/>
    </source>
</evidence>
<accession>A0A5C6ESM9</accession>
<keyword evidence="3" id="KW-0479">Metal-binding</keyword>
<reference evidence="9 10" key="1">
    <citation type="submission" date="2019-02" db="EMBL/GenBank/DDBJ databases">
        <title>Deep-cultivation of Planctomycetes and their phenomic and genomic characterization uncovers novel biology.</title>
        <authorList>
            <person name="Wiegand S."/>
            <person name="Jogler M."/>
            <person name="Boedeker C."/>
            <person name="Pinto D."/>
            <person name="Vollmers J."/>
            <person name="Rivas-Marin E."/>
            <person name="Kohn T."/>
            <person name="Peeters S.H."/>
            <person name="Heuer A."/>
            <person name="Rast P."/>
            <person name="Oberbeckmann S."/>
            <person name="Bunk B."/>
            <person name="Jeske O."/>
            <person name="Meyerdierks A."/>
            <person name="Storesund J.E."/>
            <person name="Kallscheuer N."/>
            <person name="Luecker S."/>
            <person name="Lage O.M."/>
            <person name="Pohl T."/>
            <person name="Merkel B.J."/>
            <person name="Hornburger P."/>
            <person name="Mueller R.-W."/>
            <person name="Bruemmer F."/>
            <person name="Labrenz M."/>
            <person name="Spormann A.M."/>
            <person name="Op Den Camp H."/>
            <person name="Overmann J."/>
            <person name="Amann R."/>
            <person name="Jetten M.S.M."/>
            <person name="Mascher T."/>
            <person name="Medema M.H."/>
            <person name="Devos D.P."/>
            <person name="Kaster A.-K."/>
            <person name="Ovreas L."/>
            <person name="Rohde M."/>
            <person name="Galperin M.Y."/>
            <person name="Jogler C."/>
        </authorList>
    </citation>
    <scope>NUCLEOTIDE SEQUENCE [LARGE SCALE GENOMIC DNA]</scope>
    <source>
        <strain evidence="9 10">Poly59</strain>
    </source>
</reference>
<dbReference type="AlphaFoldDB" id="A0A5C6ESM9"/>
<dbReference type="NCBIfam" id="NF004036">
    <property type="entry name" value="PRK05508.1"/>
    <property type="match status" value="1"/>
</dbReference>
<dbReference type="PANTHER" id="PTHR46081:SF8">
    <property type="entry name" value="PEPTIDE METHIONINE SULFOXIDE REDUCTASE 2"/>
    <property type="match status" value="1"/>
</dbReference>
<dbReference type="InterPro" id="IPR002579">
    <property type="entry name" value="Met_Sox_Rdtase_MsrB_dom"/>
</dbReference>